<dbReference type="Gene3D" id="4.10.60.10">
    <property type="entry name" value="Zinc finger, CCHC-type"/>
    <property type="match status" value="1"/>
</dbReference>
<feature type="compositionally biased region" description="Gly residues" evidence="2">
    <location>
        <begin position="465"/>
        <end position="482"/>
    </location>
</feature>
<proteinExistence type="predicted"/>
<protein>
    <submittedName>
        <fullName evidence="4">Gag polyprotein</fullName>
    </submittedName>
</protein>
<dbReference type="EMBL" id="AF133051">
    <property type="protein sequence ID" value="AAD30047.1"/>
    <property type="molecule type" value="Genomic_DNA"/>
</dbReference>
<feature type="region of interest" description="Disordered" evidence="2">
    <location>
        <begin position="441"/>
        <end position="497"/>
    </location>
</feature>
<feature type="compositionally biased region" description="Low complexity" evidence="2">
    <location>
        <begin position="452"/>
        <end position="464"/>
    </location>
</feature>
<feature type="compositionally biased region" description="Basic and acidic residues" evidence="2">
    <location>
        <begin position="137"/>
        <end position="165"/>
    </location>
</feature>
<evidence type="ECO:0000259" key="3">
    <source>
        <dbReference type="PROSITE" id="PS50158"/>
    </source>
</evidence>
<evidence type="ECO:0000313" key="4">
    <source>
        <dbReference type="EMBL" id="AAD30047.1"/>
    </source>
</evidence>
<reference evidence="4" key="1">
    <citation type="journal article" date="1999" name="J. Virol.">
        <title>Sequence and transcriptional analyses of the fish retroviruses walleye epidermal hyperplasia virus types 1 and 2: evidence for a gene duplication.</title>
        <authorList>
            <person name="LaPierre L.A."/>
            <person name="Holzschu D.L."/>
            <person name="Bowser P.R."/>
            <person name="Casey J.W."/>
        </authorList>
    </citation>
    <scope>NUCLEOTIDE SEQUENCE</scope>
</reference>
<keyword evidence="1" id="KW-0863">Zinc-finger</keyword>
<evidence type="ECO:0000256" key="1">
    <source>
        <dbReference type="PROSITE-ProRule" id="PRU00047"/>
    </source>
</evidence>
<sequence>MGNTKTKPLTEDQSKYLKLVETEHCEKIPLSKIHKEFRSFCPTWPKDGTCETKKWECLVQSKKDTKLTPEAIKLYGFIKNRLQIRKAVTAKQLATHAVRQMVVKQKDTIPSAPLEDDQSSEDEDRLNSYMMLRRNRAEKEQIARHTRKKQDEQRKLDLIEKEKSSVVKPSQKTTKADVSSPLVVRQRTGATAELFPQKPVRHYPTGNGADTVPIHSAFKATDLHMLRKDCPSIPEDIAKVGAWLTQTYEIYDCNPLDLLQLARAIFPVAVVERATNLAGWPGSPVRDKIDTLMAELRAHYPPICDWGAIQNFQYKTGQTAHEYVSEAEKLFRASSGLQWEHALVPFLNMLVQGLPAKLAYSLKSSTYDWAEKTIPQMTSLIQHHLSLQEKKEGKNKQHPVVVQLAVPNLTDMQRPAPYAPRNPEDVCFYCKQPGHWKDECPNRRGGRGRGRGNSFRGFGFRGFQRGMGRGRGMLRGNGGGGRHSFQYDQIEGQLPPPQQYNQQRYFQQHHEPVYQQSHMQASAQEWYPNQGPSA</sequence>
<dbReference type="InterPro" id="IPR001878">
    <property type="entry name" value="Znf_CCHC"/>
</dbReference>
<dbReference type="GO" id="GO:0008270">
    <property type="term" value="F:zinc ion binding"/>
    <property type="evidence" value="ECO:0007669"/>
    <property type="project" value="UniProtKB-KW"/>
</dbReference>
<organism evidence="4">
    <name type="scientific">Walleye epidermal hyperplasia virus 1</name>
    <dbReference type="NCBI Taxonomy" id="64462"/>
    <lineage>
        <taxon>Viruses</taxon>
        <taxon>Riboviria</taxon>
        <taxon>Pararnavirae</taxon>
        <taxon>Artverviricota</taxon>
        <taxon>Revtraviricetes</taxon>
        <taxon>Ortervirales</taxon>
        <taxon>Retroviridae</taxon>
        <taxon>Orthoretrovirinae</taxon>
        <taxon>Epsilonretrovirus</taxon>
        <taxon>Epsilonretrovirus walepihyp1</taxon>
    </lineage>
</organism>
<keyword evidence="1" id="KW-0862">Zinc</keyword>
<feature type="domain" description="CCHC-type" evidence="3">
    <location>
        <begin position="427"/>
        <end position="442"/>
    </location>
</feature>
<dbReference type="SUPFAM" id="SSF57756">
    <property type="entry name" value="Retrovirus zinc finger-like domains"/>
    <property type="match status" value="1"/>
</dbReference>
<accession>Q9WHI6</accession>
<dbReference type="GO" id="GO:0003676">
    <property type="term" value="F:nucleic acid binding"/>
    <property type="evidence" value="ECO:0007669"/>
    <property type="project" value="InterPro"/>
</dbReference>
<dbReference type="InterPro" id="IPR036875">
    <property type="entry name" value="Znf_CCHC_sf"/>
</dbReference>
<keyword evidence="1" id="KW-0479">Metal-binding</keyword>
<dbReference type="Pfam" id="PF00098">
    <property type="entry name" value="zf-CCHC"/>
    <property type="match status" value="1"/>
</dbReference>
<dbReference type="PROSITE" id="PS50158">
    <property type="entry name" value="ZF_CCHC"/>
    <property type="match status" value="1"/>
</dbReference>
<feature type="region of interest" description="Disordered" evidence="2">
    <location>
        <begin position="137"/>
        <end position="181"/>
    </location>
</feature>
<name>Q9WHI6_9RETR</name>
<feature type="compositionally biased region" description="Polar residues" evidence="2">
    <location>
        <begin position="167"/>
        <end position="177"/>
    </location>
</feature>
<feature type="region of interest" description="Disordered" evidence="2">
    <location>
        <begin position="515"/>
        <end position="534"/>
    </location>
</feature>
<gene>
    <name evidence="4" type="primary">gag-pol</name>
</gene>
<evidence type="ECO:0000256" key="2">
    <source>
        <dbReference type="SAM" id="MobiDB-lite"/>
    </source>
</evidence>
<dbReference type="SMART" id="SM00343">
    <property type="entry name" value="ZnF_C2HC"/>
    <property type="match status" value="1"/>
</dbReference>